<keyword evidence="2" id="KW-0521">NADP</keyword>
<evidence type="ECO:0000256" key="1">
    <source>
        <dbReference type="ARBA" id="ARBA00006328"/>
    </source>
</evidence>
<dbReference type="Gene3D" id="3.90.25.10">
    <property type="entry name" value="UDP-galactose 4-epimerase, domain 1"/>
    <property type="match status" value="1"/>
</dbReference>
<evidence type="ECO:0000313" key="6">
    <source>
        <dbReference type="Proteomes" id="UP000053411"/>
    </source>
</evidence>
<dbReference type="AlphaFoldDB" id="A0A0D2KZ13"/>
<dbReference type="InterPro" id="IPR051164">
    <property type="entry name" value="NmrA-like_oxidored"/>
</dbReference>
<protein>
    <recommendedName>
        <fullName evidence="4">NmrA-like domain-containing protein</fullName>
    </recommendedName>
</protein>
<name>A0A0D2KZ13_9EURO</name>
<sequence length="335" mass="36920">MPKLILVTGATGNQGENWCLCGSVAKLLLQYPEQYTVRCLTRNTESKAARELGDSGAELVRGNLTDLSTLPAAVIGCWGVFAVTNFYDAAIIDDPMSEEQQGRNLAKAAHDAGTVECFIWSTMPSSHALSGGKFFTRLYEGNAEVRLAPVQLFTDSGSSGKHLVDGYIRELGLHGTFLYTGNFYENMVLRKHMSYDKETDTIIFKQPIIAPDAELTMLYVEKDLSAIVKAIFDQWEEKKAELDGAYLQASNARVRPKDIVAAAKKVSGKNVEYVVLPTTGVPERDTMFQFYNDVGMHPGVSLPDPQVVKLGVQLHDAEDYIREKLLPHLGLVPVN</sequence>
<dbReference type="EMBL" id="KN848064">
    <property type="protein sequence ID" value="KIY02059.1"/>
    <property type="molecule type" value="Genomic_DNA"/>
</dbReference>
<dbReference type="SUPFAM" id="SSF51735">
    <property type="entry name" value="NAD(P)-binding Rossmann-fold domains"/>
    <property type="match status" value="1"/>
</dbReference>
<evidence type="ECO:0000256" key="2">
    <source>
        <dbReference type="ARBA" id="ARBA00022857"/>
    </source>
</evidence>
<evidence type="ECO:0000259" key="4">
    <source>
        <dbReference type="Pfam" id="PF05368"/>
    </source>
</evidence>
<proteinExistence type="inferred from homology"/>
<dbReference type="GeneID" id="27707943"/>
<dbReference type="Gene3D" id="3.40.50.720">
    <property type="entry name" value="NAD(P)-binding Rossmann-like Domain"/>
    <property type="match status" value="1"/>
</dbReference>
<organism evidence="5 6">
    <name type="scientific">Fonsecaea multimorphosa CBS 102226</name>
    <dbReference type="NCBI Taxonomy" id="1442371"/>
    <lineage>
        <taxon>Eukaryota</taxon>
        <taxon>Fungi</taxon>
        <taxon>Dikarya</taxon>
        <taxon>Ascomycota</taxon>
        <taxon>Pezizomycotina</taxon>
        <taxon>Eurotiomycetes</taxon>
        <taxon>Chaetothyriomycetidae</taxon>
        <taxon>Chaetothyriales</taxon>
        <taxon>Herpotrichiellaceae</taxon>
        <taxon>Fonsecaea</taxon>
    </lineage>
</organism>
<dbReference type="VEuPathDB" id="FungiDB:Z520_02197"/>
<dbReference type="STRING" id="1442371.A0A0D2KZ13"/>
<evidence type="ECO:0000313" key="5">
    <source>
        <dbReference type="EMBL" id="KIY02059.1"/>
    </source>
</evidence>
<dbReference type="GO" id="GO:0005634">
    <property type="term" value="C:nucleus"/>
    <property type="evidence" value="ECO:0007669"/>
    <property type="project" value="TreeGrafter"/>
</dbReference>
<dbReference type="RefSeq" id="XP_016636181.1">
    <property type="nucleotide sequence ID" value="XM_016772711.1"/>
</dbReference>
<keyword evidence="3" id="KW-0560">Oxidoreductase</keyword>
<dbReference type="PANTHER" id="PTHR42748:SF30">
    <property type="entry name" value="NMRA-LIKE DOMAIN-CONTAINING PROTEIN"/>
    <property type="match status" value="1"/>
</dbReference>
<gene>
    <name evidence="5" type="ORF">Z520_02197</name>
</gene>
<dbReference type="InterPro" id="IPR008030">
    <property type="entry name" value="NmrA-like"/>
</dbReference>
<dbReference type="PANTHER" id="PTHR42748">
    <property type="entry name" value="NITROGEN METABOLITE REPRESSION PROTEIN NMRA FAMILY MEMBER"/>
    <property type="match status" value="1"/>
</dbReference>
<feature type="domain" description="NmrA-like" evidence="4">
    <location>
        <begin position="160"/>
        <end position="278"/>
    </location>
</feature>
<dbReference type="Proteomes" id="UP000053411">
    <property type="component" value="Unassembled WGS sequence"/>
</dbReference>
<keyword evidence="6" id="KW-1185">Reference proteome</keyword>
<dbReference type="InterPro" id="IPR036291">
    <property type="entry name" value="NAD(P)-bd_dom_sf"/>
</dbReference>
<dbReference type="Pfam" id="PF05368">
    <property type="entry name" value="NmrA"/>
    <property type="match status" value="2"/>
</dbReference>
<dbReference type="GO" id="GO:0016491">
    <property type="term" value="F:oxidoreductase activity"/>
    <property type="evidence" value="ECO:0007669"/>
    <property type="project" value="UniProtKB-KW"/>
</dbReference>
<evidence type="ECO:0000256" key="3">
    <source>
        <dbReference type="ARBA" id="ARBA00023002"/>
    </source>
</evidence>
<feature type="domain" description="NmrA-like" evidence="4">
    <location>
        <begin position="3"/>
        <end position="146"/>
    </location>
</feature>
<comment type="similarity">
    <text evidence="1">Belongs to the NmrA-type oxidoreductase family.</text>
</comment>
<accession>A0A0D2KZ13</accession>
<dbReference type="OrthoDB" id="300709at2759"/>
<reference evidence="5 6" key="1">
    <citation type="submission" date="2015-01" db="EMBL/GenBank/DDBJ databases">
        <title>The Genome Sequence of Fonsecaea multimorphosa CBS 102226.</title>
        <authorList>
            <consortium name="The Broad Institute Genomics Platform"/>
            <person name="Cuomo C."/>
            <person name="de Hoog S."/>
            <person name="Gorbushina A."/>
            <person name="Stielow B."/>
            <person name="Teixiera M."/>
            <person name="Abouelleil A."/>
            <person name="Chapman S.B."/>
            <person name="Priest M."/>
            <person name="Young S.K."/>
            <person name="Wortman J."/>
            <person name="Nusbaum C."/>
            <person name="Birren B."/>
        </authorList>
    </citation>
    <scope>NUCLEOTIDE SEQUENCE [LARGE SCALE GENOMIC DNA]</scope>
    <source>
        <strain evidence="5 6">CBS 102226</strain>
    </source>
</reference>